<feature type="region of interest" description="Disordered" evidence="1">
    <location>
        <begin position="199"/>
        <end position="242"/>
    </location>
</feature>
<gene>
    <name evidence="2" type="ORF">TSIB3V08_LOCUS903</name>
</gene>
<accession>A0A7R9FV93</accession>
<evidence type="ECO:0000313" key="2">
    <source>
        <dbReference type="EMBL" id="CAD7256623.1"/>
    </source>
</evidence>
<feature type="compositionally biased region" description="Polar residues" evidence="1">
    <location>
        <begin position="233"/>
        <end position="242"/>
    </location>
</feature>
<reference evidence="2" key="1">
    <citation type="submission" date="2020-11" db="EMBL/GenBank/DDBJ databases">
        <authorList>
            <person name="Tran Van P."/>
        </authorList>
    </citation>
    <scope>NUCLEOTIDE SEQUENCE</scope>
</reference>
<proteinExistence type="predicted"/>
<name>A0A7R9FV93_TIMSH</name>
<organism evidence="2">
    <name type="scientific">Timema shepardi</name>
    <name type="common">Walking stick</name>
    <dbReference type="NCBI Taxonomy" id="629360"/>
    <lineage>
        <taxon>Eukaryota</taxon>
        <taxon>Metazoa</taxon>
        <taxon>Ecdysozoa</taxon>
        <taxon>Arthropoda</taxon>
        <taxon>Hexapoda</taxon>
        <taxon>Insecta</taxon>
        <taxon>Pterygota</taxon>
        <taxon>Neoptera</taxon>
        <taxon>Polyneoptera</taxon>
        <taxon>Phasmatodea</taxon>
        <taxon>Timematodea</taxon>
        <taxon>Timematoidea</taxon>
        <taxon>Timematidae</taxon>
        <taxon>Timema</taxon>
    </lineage>
</organism>
<protein>
    <submittedName>
        <fullName evidence="2">Uncharacterized protein</fullName>
    </submittedName>
</protein>
<evidence type="ECO:0000256" key="1">
    <source>
        <dbReference type="SAM" id="MobiDB-lite"/>
    </source>
</evidence>
<dbReference type="EMBL" id="OC000242">
    <property type="protein sequence ID" value="CAD7256623.1"/>
    <property type="molecule type" value="Genomic_DNA"/>
</dbReference>
<sequence>MQLGHVGGGEIPTTPVVVYEENHQRNNDPYRSNAALRSHQKGEEWSDISVKRREIRSAICFGGRRLGKHAIWALDPLPPHNPSNPSSMRGLDAPRGVYDNLNSTPRHVDRTNRPQCPRGISSSPQPRPKNPFQVVGNRMRTRQSLYAIFKDSGKTLFLIILPALCVKLRRCDARLRYISDHAERSAPNSPELCHSARRGHLSLGVGPPARSVRAARQRRSARVMGEFPGGQRQADTQTNRAH</sequence>
<feature type="region of interest" description="Disordered" evidence="1">
    <location>
        <begin position="102"/>
        <end position="133"/>
    </location>
</feature>
<dbReference type="AlphaFoldDB" id="A0A7R9FV93"/>